<keyword evidence="8" id="KW-0732">Signal</keyword>
<evidence type="ECO:0000313" key="11">
    <source>
        <dbReference type="EMBL" id="KAK6803727.1"/>
    </source>
</evidence>
<evidence type="ECO:0000256" key="4">
    <source>
        <dbReference type="ARBA" id="ARBA00022968"/>
    </source>
</evidence>
<dbReference type="PANTHER" id="PTHR32285:SF241">
    <property type="entry name" value="PROTEIN TRICHOME BIREFRINGENCE-LIKE 4"/>
    <property type="match status" value="1"/>
</dbReference>
<protein>
    <recommendedName>
        <fullName evidence="13">Trichome birefringence-like N-terminal domain-containing protein</fullName>
    </recommendedName>
</protein>
<evidence type="ECO:0000256" key="5">
    <source>
        <dbReference type="ARBA" id="ARBA00022989"/>
    </source>
</evidence>
<dbReference type="GO" id="GO:0016413">
    <property type="term" value="F:O-acetyltransferase activity"/>
    <property type="evidence" value="ECO:0007669"/>
    <property type="project" value="InterPro"/>
</dbReference>
<comment type="subcellular location">
    <subcellularLocation>
        <location evidence="1">Membrane</location>
        <topology evidence="1">Single-pass membrane protein</topology>
    </subcellularLocation>
</comment>
<evidence type="ECO:0000256" key="2">
    <source>
        <dbReference type="ARBA" id="ARBA00007727"/>
    </source>
</evidence>
<reference evidence="11 12" key="1">
    <citation type="submission" date="2024-02" db="EMBL/GenBank/DDBJ databases">
        <title>de novo genome assembly of Solanum bulbocastanum strain 11H21.</title>
        <authorList>
            <person name="Hosaka A.J."/>
        </authorList>
    </citation>
    <scope>NUCLEOTIDE SEQUENCE [LARGE SCALE GENOMIC DNA]</scope>
    <source>
        <tissue evidence="11">Young leaves</tissue>
    </source>
</reference>
<comment type="caution">
    <text evidence="11">The sequence shown here is derived from an EMBL/GenBank/DDBJ whole genome shotgun (WGS) entry which is preliminary data.</text>
</comment>
<evidence type="ECO:0000256" key="3">
    <source>
        <dbReference type="ARBA" id="ARBA00022692"/>
    </source>
</evidence>
<keyword evidence="5 7" id="KW-1133">Transmembrane helix</keyword>
<dbReference type="InterPro" id="IPR026057">
    <property type="entry name" value="TBL_C"/>
</dbReference>
<dbReference type="GO" id="GO:0016020">
    <property type="term" value="C:membrane"/>
    <property type="evidence" value="ECO:0007669"/>
    <property type="project" value="UniProtKB-SubCell"/>
</dbReference>
<dbReference type="Proteomes" id="UP001371456">
    <property type="component" value="Unassembled WGS sequence"/>
</dbReference>
<feature type="transmembrane region" description="Helical" evidence="7">
    <location>
        <begin position="146"/>
        <end position="166"/>
    </location>
</feature>
<organism evidence="11 12">
    <name type="scientific">Solanum bulbocastanum</name>
    <name type="common">Wild potato</name>
    <dbReference type="NCBI Taxonomy" id="147425"/>
    <lineage>
        <taxon>Eukaryota</taxon>
        <taxon>Viridiplantae</taxon>
        <taxon>Streptophyta</taxon>
        <taxon>Embryophyta</taxon>
        <taxon>Tracheophyta</taxon>
        <taxon>Spermatophyta</taxon>
        <taxon>Magnoliopsida</taxon>
        <taxon>eudicotyledons</taxon>
        <taxon>Gunneridae</taxon>
        <taxon>Pentapetalae</taxon>
        <taxon>asterids</taxon>
        <taxon>lamiids</taxon>
        <taxon>Solanales</taxon>
        <taxon>Solanaceae</taxon>
        <taxon>Solanoideae</taxon>
        <taxon>Solaneae</taxon>
        <taxon>Solanum</taxon>
    </lineage>
</organism>
<feature type="domain" description="Trichome birefringence-like C-terminal" evidence="9">
    <location>
        <begin position="284"/>
        <end position="457"/>
    </location>
</feature>
<sequence length="515" mass="59259">MKHSLQALTLTCFLFFPFILGKAEDYEGQTAAAGVLGNEYLPNYGGYSSENGDSHQYGGGTIDYLFSKALQCFTDKHGSSISHLNIPINTAEDPAWRRLTMCLIVFEAYCRTSGTLHSIPSMASLKEFCIFSKNVTIFLSKSRTQVSAFFTLFFFTLTLLIFIIFFSSPSAVTTKILASRLHSHSFSSIHEFDFVPVSDTHTTSSTVPAPTNFPTKSWNFDVTIQEEDKSCDIFDGEWVQDNDLHLLYKPGSCPFIDNSFNCFKNGRRDTEYLKLKWKPHGCEIPRFDGLKMLKMLKGKRLVFVGDSLNRNMWESLVCALRNSLIDKNRVNEISGHRQFRSQGFYSFKFKDFKCSIDFIKSPFLVQEWRFSDKAGARRETLLLDTIHGSLTKYHDADIIIFNTGHWWTHQKTHKLNNYFQEGNHVYNRLEVADAYTKALKTWAHWVDTTINSTRTRMTDYRKEGHPSIFREAKSKRRPGMFQDCSHWCLPGVPDSWNQLLYATLLQSQPKFSHPK</sequence>
<dbReference type="Pfam" id="PF14416">
    <property type="entry name" value="PMR5N"/>
    <property type="match status" value="1"/>
</dbReference>
<accession>A0AAN8UE50</accession>
<dbReference type="PANTHER" id="PTHR32285">
    <property type="entry name" value="PROTEIN TRICHOME BIREFRINGENCE-LIKE 9-RELATED"/>
    <property type="match status" value="1"/>
</dbReference>
<evidence type="ECO:0000256" key="8">
    <source>
        <dbReference type="SAM" id="SignalP"/>
    </source>
</evidence>
<dbReference type="EMBL" id="JBANQN010000001">
    <property type="protein sequence ID" value="KAK6803727.1"/>
    <property type="molecule type" value="Genomic_DNA"/>
</dbReference>
<evidence type="ECO:0000259" key="9">
    <source>
        <dbReference type="Pfam" id="PF13839"/>
    </source>
</evidence>
<evidence type="ECO:0000256" key="1">
    <source>
        <dbReference type="ARBA" id="ARBA00004167"/>
    </source>
</evidence>
<dbReference type="Pfam" id="PF13839">
    <property type="entry name" value="PC-Esterase"/>
    <property type="match status" value="1"/>
</dbReference>
<evidence type="ECO:0000256" key="7">
    <source>
        <dbReference type="SAM" id="Phobius"/>
    </source>
</evidence>
<dbReference type="GO" id="GO:0005794">
    <property type="term" value="C:Golgi apparatus"/>
    <property type="evidence" value="ECO:0007669"/>
    <property type="project" value="TreeGrafter"/>
</dbReference>
<keyword evidence="12" id="KW-1185">Reference proteome</keyword>
<dbReference type="InterPro" id="IPR025846">
    <property type="entry name" value="TBL_N"/>
</dbReference>
<comment type="similarity">
    <text evidence="2">Belongs to the PC-esterase family. TBL subfamily.</text>
</comment>
<feature type="signal peptide" evidence="8">
    <location>
        <begin position="1"/>
        <end position="23"/>
    </location>
</feature>
<keyword evidence="6 7" id="KW-0472">Membrane</keyword>
<proteinExistence type="inferred from homology"/>
<dbReference type="AlphaFoldDB" id="A0AAN8UE50"/>
<keyword evidence="3 7" id="KW-0812">Transmembrane</keyword>
<evidence type="ECO:0008006" key="13">
    <source>
        <dbReference type="Google" id="ProtNLM"/>
    </source>
</evidence>
<evidence type="ECO:0000256" key="6">
    <source>
        <dbReference type="ARBA" id="ARBA00023136"/>
    </source>
</evidence>
<dbReference type="InterPro" id="IPR029962">
    <property type="entry name" value="TBL"/>
</dbReference>
<feature type="chain" id="PRO_5042851902" description="Trichome birefringence-like N-terminal domain-containing protein" evidence="8">
    <location>
        <begin position="24"/>
        <end position="515"/>
    </location>
</feature>
<gene>
    <name evidence="11" type="ORF">RDI58_001511</name>
</gene>
<name>A0AAN8UE50_SOLBU</name>
<keyword evidence="4" id="KW-0735">Signal-anchor</keyword>
<feature type="domain" description="Trichome birefringence-like N-terminal" evidence="10">
    <location>
        <begin position="229"/>
        <end position="283"/>
    </location>
</feature>
<evidence type="ECO:0000259" key="10">
    <source>
        <dbReference type="Pfam" id="PF14416"/>
    </source>
</evidence>
<evidence type="ECO:0000313" key="12">
    <source>
        <dbReference type="Proteomes" id="UP001371456"/>
    </source>
</evidence>